<dbReference type="EMBL" id="FXTN01000013">
    <property type="protein sequence ID" value="SMO96306.1"/>
    <property type="molecule type" value="Genomic_DNA"/>
</dbReference>
<keyword evidence="4" id="KW-0808">Transferase</keyword>
<dbReference type="Pfam" id="PF02518">
    <property type="entry name" value="HATPase_c"/>
    <property type="match status" value="1"/>
</dbReference>
<dbReference type="PROSITE" id="PS50109">
    <property type="entry name" value="HIS_KIN"/>
    <property type="match status" value="1"/>
</dbReference>
<proteinExistence type="predicted"/>
<dbReference type="InterPro" id="IPR003661">
    <property type="entry name" value="HisK_dim/P_dom"/>
</dbReference>
<gene>
    <name evidence="8" type="ORF">SAMN06265348_11338</name>
</gene>
<dbReference type="InterPro" id="IPR036097">
    <property type="entry name" value="HisK_dim/P_sf"/>
</dbReference>
<keyword evidence="5" id="KW-0418">Kinase</keyword>
<name>A0A521FJK6_9SPHI</name>
<dbReference type="EC" id="2.7.13.3" evidence="2"/>
<dbReference type="InterPro" id="IPR004358">
    <property type="entry name" value="Sig_transdc_His_kin-like_C"/>
</dbReference>
<protein>
    <recommendedName>
        <fullName evidence="2">histidine kinase</fullName>
        <ecNumber evidence="2">2.7.13.3</ecNumber>
    </recommendedName>
</protein>
<sequence length="397" mass="44294">MNYQHIIDINPEQETERLAALDKYMIFNSADEPGFKQICQLAATIFKVPIAHISFIGEHQEFLKEQVGIDPDLKLVDRDVSLCNLALLQPEVKVIEDALVEPLLKDNPYVHGDFGLRFYAAAPIVSPEKQIIGTMCLVDLKPRSLTEHEKAILSDLARVVMEQTELRLSNLQLLREKDDFIGIASHELKTPLTSLQGSLQILDKLKEQPGSAMIPVLISQANKSLKKLTTLVTDLLHVNRMSSGQMELRQTLFTLADMINGCCADIRNTGDYKISLRGDISLQVYADESHIEQVIVNMVNNAIKYAPESMEIEIHLTALENDVRVTVIDKGKGIDPKNVPHLFDRYFRADHSGLQFSSLGLGLYISAGIIKKHGGEIGVNTALGKGSEFWFTLPLLK</sequence>
<evidence type="ECO:0000256" key="5">
    <source>
        <dbReference type="ARBA" id="ARBA00022777"/>
    </source>
</evidence>
<dbReference type="CDD" id="cd00075">
    <property type="entry name" value="HATPase"/>
    <property type="match status" value="1"/>
</dbReference>
<dbReference type="SMART" id="SM00387">
    <property type="entry name" value="HATPase_c"/>
    <property type="match status" value="1"/>
</dbReference>
<dbReference type="PANTHER" id="PTHR43711:SF31">
    <property type="entry name" value="HISTIDINE KINASE"/>
    <property type="match status" value="1"/>
</dbReference>
<dbReference type="Proteomes" id="UP000320300">
    <property type="component" value="Unassembled WGS sequence"/>
</dbReference>
<dbReference type="Pfam" id="PF01590">
    <property type="entry name" value="GAF"/>
    <property type="match status" value="1"/>
</dbReference>
<organism evidence="8 9">
    <name type="scientific">Pedobacter westerhofensis</name>
    <dbReference type="NCBI Taxonomy" id="425512"/>
    <lineage>
        <taxon>Bacteria</taxon>
        <taxon>Pseudomonadati</taxon>
        <taxon>Bacteroidota</taxon>
        <taxon>Sphingobacteriia</taxon>
        <taxon>Sphingobacteriales</taxon>
        <taxon>Sphingobacteriaceae</taxon>
        <taxon>Pedobacter</taxon>
    </lineage>
</organism>
<dbReference type="SUPFAM" id="SSF47384">
    <property type="entry name" value="Homodimeric domain of signal transducing histidine kinase"/>
    <property type="match status" value="1"/>
</dbReference>
<keyword evidence="6" id="KW-0902">Two-component regulatory system</keyword>
<dbReference type="InterPro" id="IPR036890">
    <property type="entry name" value="HATPase_C_sf"/>
</dbReference>
<evidence type="ECO:0000256" key="3">
    <source>
        <dbReference type="ARBA" id="ARBA00022553"/>
    </source>
</evidence>
<dbReference type="Gene3D" id="1.10.287.130">
    <property type="match status" value="1"/>
</dbReference>
<feature type="domain" description="Histidine kinase" evidence="7">
    <location>
        <begin position="183"/>
        <end position="397"/>
    </location>
</feature>
<dbReference type="Pfam" id="PF00512">
    <property type="entry name" value="HisKA"/>
    <property type="match status" value="1"/>
</dbReference>
<evidence type="ECO:0000256" key="1">
    <source>
        <dbReference type="ARBA" id="ARBA00000085"/>
    </source>
</evidence>
<dbReference type="SUPFAM" id="SSF55874">
    <property type="entry name" value="ATPase domain of HSP90 chaperone/DNA topoisomerase II/histidine kinase"/>
    <property type="match status" value="1"/>
</dbReference>
<dbReference type="InterPro" id="IPR029016">
    <property type="entry name" value="GAF-like_dom_sf"/>
</dbReference>
<dbReference type="PANTHER" id="PTHR43711">
    <property type="entry name" value="TWO-COMPONENT HISTIDINE KINASE"/>
    <property type="match status" value="1"/>
</dbReference>
<dbReference type="InterPro" id="IPR050736">
    <property type="entry name" value="Sensor_HK_Regulatory"/>
</dbReference>
<reference evidence="8 9" key="1">
    <citation type="submission" date="2017-05" db="EMBL/GenBank/DDBJ databases">
        <authorList>
            <person name="Varghese N."/>
            <person name="Submissions S."/>
        </authorList>
    </citation>
    <scope>NUCLEOTIDE SEQUENCE [LARGE SCALE GENOMIC DNA]</scope>
    <source>
        <strain evidence="8 9">DSM 19036</strain>
    </source>
</reference>
<dbReference type="PRINTS" id="PR00344">
    <property type="entry name" value="BCTRLSENSOR"/>
</dbReference>
<dbReference type="AlphaFoldDB" id="A0A521FJK6"/>
<dbReference type="FunFam" id="3.30.565.10:FF:000006">
    <property type="entry name" value="Sensor histidine kinase WalK"/>
    <property type="match status" value="1"/>
</dbReference>
<comment type="catalytic activity">
    <reaction evidence="1">
        <text>ATP + protein L-histidine = ADP + protein N-phospho-L-histidine.</text>
        <dbReference type="EC" id="2.7.13.3"/>
    </reaction>
</comment>
<dbReference type="SUPFAM" id="SSF55781">
    <property type="entry name" value="GAF domain-like"/>
    <property type="match status" value="1"/>
</dbReference>
<evidence type="ECO:0000256" key="6">
    <source>
        <dbReference type="ARBA" id="ARBA00023012"/>
    </source>
</evidence>
<accession>A0A521FJK6</accession>
<evidence type="ECO:0000313" key="9">
    <source>
        <dbReference type="Proteomes" id="UP000320300"/>
    </source>
</evidence>
<dbReference type="OrthoDB" id="9813151at2"/>
<keyword evidence="9" id="KW-1185">Reference proteome</keyword>
<dbReference type="CDD" id="cd00082">
    <property type="entry name" value="HisKA"/>
    <property type="match status" value="1"/>
</dbReference>
<dbReference type="InterPro" id="IPR005467">
    <property type="entry name" value="His_kinase_dom"/>
</dbReference>
<dbReference type="SMART" id="SM00388">
    <property type="entry name" value="HisKA"/>
    <property type="match status" value="1"/>
</dbReference>
<dbReference type="RefSeq" id="WP_142530474.1">
    <property type="nucleotide sequence ID" value="NZ_CBCSJO010000012.1"/>
</dbReference>
<dbReference type="GO" id="GO:0000155">
    <property type="term" value="F:phosphorelay sensor kinase activity"/>
    <property type="evidence" value="ECO:0007669"/>
    <property type="project" value="InterPro"/>
</dbReference>
<evidence type="ECO:0000256" key="2">
    <source>
        <dbReference type="ARBA" id="ARBA00012438"/>
    </source>
</evidence>
<keyword evidence="3" id="KW-0597">Phosphoprotein</keyword>
<dbReference type="InterPro" id="IPR003018">
    <property type="entry name" value="GAF"/>
</dbReference>
<evidence type="ECO:0000313" key="8">
    <source>
        <dbReference type="EMBL" id="SMO96306.1"/>
    </source>
</evidence>
<evidence type="ECO:0000259" key="7">
    <source>
        <dbReference type="PROSITE" id="PS50109"/>
    </source>
</evidence>
<dbReference type="Gene3D" id="3.30.450.40">
    <property type="match status" value="1"/>
</dbReference>
<dbReference type="Gene3D" id="3.30.565.10">
    <property type="entry name" value="Histidine kinase-like ATPase, C-terminal domain"/>
    <property type="match status" value="1"/>
</dbReference>
<evidence type="ECO:0000256" key="4">
    <source>
        <dbReference type="ARBA" id="ARBA00022679"/>
    </source>
</evidence>
<dbReference type="InterPro" id="IPR003594">
    <property type="entry name" value="HATPase_dom"/>
</dbReference>